<dbReference type="InterPro" id="IPR012337">
    <property type="entry name" value="RNaseH-like_sf"/>
</dbReference>
<dbReference type="GO" id="GO:0006313">
    <property type="term" value="P:DNA transposition"/>
    <property type="evidence" value="ECO:0007669"/>
    <property type="project" value="InterPro"/>
</dbReference>
<dbReference type="AlphaFoldDB" id="N9KS16"/>
<dbReference type="InterPro" id="IPR002559">
    <property type="entry name" value="Transposase_11"/>
</dbReference>
<dbReference type="EMBL" id="APRJ01000011">
    <property type="protein sequence ID" value="ENW86827.1"/>
    <property type="molecule type" value="Genomic_DNA"/>
</dbReference>
<protein>
    <recommendedName>
        <fullName evidence="1">Transposase IS4-like domain-containing protein</fullName>
    </recommendedName>
</protein>
<dbReference type="Gene3D" id="3.90.350.10">
    <property type="entry name" value="Transposase Inhibitor Protein From Tn5, Chain A, domain 1"/>
    <property type="match status" value="1"/>
</dbReference>
<dbReference type="OrthoDB" id="6670941at2"/>
<dbReference type="SUPFAM" id="SSF53098">
    <property type="entry name" value="Ribonuclease H-like"/>
    <property type="match status" value="1"/>
</dbReference>
<reference evidence="2 3" key="1">
    <citation type="submission" date="2013-02" db="EMBL/GenBank/DDBJ databases">
        <title>The Genome Sequence of Acinetobacter sp. NIPH 713.</title>
        <authorList>
            <consortium name="The Broad Institute Genome Sequencing Platform"/>
            <consortium name="The Broad Institute Genome Sequencing Center for Infectious Disease"/>
            <person name="Cerqueira G."/>
            <person name="Feldgarden M."/>
            <person name="Courvalin P."/>
            <person name="Perichon B."/>
            <person name="Grillot-Courvalin C."/>
            <person name="Clermont D."/>
            <person name="Rocha E."/>
            <person name="Yoon E.-J."/>
            <person name="Nemec A."/>
            <person name="Walker B."/>
            <person name="Young S.K."/>
            <person name="Zeng Q."/>
            <person name="Gargeya S."/>
            <person name="Fitzgerald M."/>
            <person name="Haas B."/>
            <person name="Abouelleil A."/>
            <person name="Alvarado L."/>
            <person name="Arachchi H.M."/>
            <person name="Berlin A.M."/>
            <person name="Chapman S.B."/>
            <person name="Dewar J."/>
            <person name="Goldberg J."/>
            <person name="Griggs A."/>
            <person name="Gujja S."/>
            <person name="Hansen M."/>
            <person name="Howarth C."/>
            <person name="Imamovic A."/>
            <person name="Larimer J."/>
            <person name="McCowan C."/>
            <person name="Murphy C."/>
            <person name="Neiman D."/>
            <person name="Pearson M."/>
            <person name="Priest M."/>
            <person name="Roberts A."/>
            <person name="Saif S."/>
            <person name="Shea T."/>
            <person name="Sisk P."/>
            <person name="Sykes S."/>
            <person name="Wortman J."/>
            <person name="Nusbaum C."/>
            <person name="Birren B."/>
        </authorList>
    </citation>
    <scope>NUCLEOTIDE SEQUENCE [LARGE SCALE GENOMIC DNA]</scope>
    <source>
        <strain evidence="2 3">NIPH 713</strain>
    </source>
</reference>
<dbReference type="PATRIC" id="fig|1217709.3.peg.1823"/>
<comment type="caution">
    <text evidence="2">The sequence shown here is derived from an EMBL/GenBank/DDBJ whole genome shotgun (WGS) entry which is preliminary data.</text>
</comment>
<dbReference type="Pfam" id="PF01609">
    <property type="entry name" value="DDE_Tnp_1"/>
    <property type="match status" value="1"/>
</dbReference>
<dbReference type="GO" id="GO:0004803">
    <property type="term" value="F:transposase activity"/>
    <property type="evidence" value="ECO:0007669"/>
    <property type="project" value="InterPro"/>
</dbReference>
<dbReference type="PANTHER" id="PTHR33258:SF1">
    <property type="entry name" value="TRANSPOSASE INSL FOR INSERTION SEQUENCE ELEMENT IS186A-RELATED"/>
    <property type="match status" value="1"/>
</dbReference>
<evidence type="ECO:0000313" key="3">
    <source>
        <dbReference type="Proteomes" id="UP000023774"/>
    </source>
</evidence>
<dbReference type="GO" id="GO:0003677">
    <property type="term" value="F:DNA binding"/>
    <property type="evidence" value="ECO:0007669"/>
    <property type="project" value="InterPro"/>
</dbReference>
<dbReference type="HOGENOM" id="CLU_055071_0_0_6"/>
<gene>
    <name evidence="2" type="ORF">F906_01899</name>
</gene>
<name>N9KS16_9GAMM</name>
<dbReference type="RefSeq" id="WP_004733699.1">
    <property type="nucleotide sequence ID" value="NZ_KB850035.1"/>
</dbReference>
<organism evidence="2 3">
    <name type="scientific">Acinetobacter pseudolwoffii</name>
    <dbReference type="NCBI Taxonomy" id="2053287"/>
    <lineage>
        <taxon>Bacteria</taxon>
        <taxon>Pseudomonadati</taxon>
        <taxon>Pseudomonadota</taxon>
        <taxon>Gammaproteobacteria</taxon>
        <taxon>Moraxellales</taxon>
        <taxon>Moraxellaceae</taxon>
        <taxon>Acinetobacter</taxon>
    </lineage>
</organism>
<proteinExistence type="predicted"/>
<accession>N9KS16</accession>
<evidence type="ECO:0000313" key="2">
    <source>
        <dbReference type="EMBL" id="ENW86827.1"/>
    </source>
</evidence>
<evidence type="ECO:0000259" key="1">
    <source>
        <dbReference type="Pfam" id="PF01609"/>
    </source>
</evidence>
<feature type="domain" description="Transposase IS4-like" evidence="1">
    <location>
        <begin position="139"/>
        <end position="314"/>
    </location>
</feature>
<dbReference type="Proteomes" id="UP000023774">
    <property type="component" value="Unassembled WGS sequence"/>
</dbReference>
<sequence>MNPFASLAPAIKDLASTQKSSFSTTQAVWRFLNNDKISFSQLNQPIKLLACEQIKTSPHQYALIVHDWSQLQYVKHNHKVQRLQRTQANSGYELQSSLLVDASSGLPIAPLAQTLTDASGCYSTFSEQYSERQSHLDSLAEQIKTIEQYPIEKTKVHIIDREGDSIAHLREISSHGFKWLIRAKESHRIEYQGETYKVAEAAEKVVTQQVKPIAYKGNRHMLHVGETDIRITRAAKPKRKDDSGLRVAPQPGKAVAARLIVAVVKDAQGKTVARWSLISNVSSEIDSVELTTWYYWRWTIECYFKLLKQAGHDVESWLQTTPAAILRRLLISSMACMLTWRIQRSEDEQNQKIRIFLARLSGRQQKRGKLESAPAILAGLSILLNTLQLLSEYSIDELNEIATIALSP</sequence>
<keyword evidence="3" id="KW-1185">Reference proteome</keyword>
<dbReference type="PANTHER" id="PTHR33258">
    <property type="entry name" value="TRANSPOSASE INSL FOR INSERTION SEQUENCE ELEMENT IS186A-RELATED"/>
    <property type="match status" value="1"/>
</dbReference>